<name>A0ABU0AHN8_9BACI</name>
<feature type="region of interest" description="Disordered" evidence="1">
    <location>
        <begin position="84"/>
        <end position="111"/>
    </location>
</feature>
<evidence type="ECO:0000313" key="2">
    <source>
        <dbReference type="EMBL" id="MDQ0270773.1"/>
    </source>
</evidence>
<proteinExistence type="predicted"/>
<accession>A0ABU0AHN8</accession>
<protein>
    <submittedName>
        <fullName evidence="2">Uncharacterized protein</fullName>
    </submittedName>
</protein>
<evidence type="ECO:0000256" key="1">
    <source>
        <dbReference type="SAM" id="MobiDB-lite"/>
    </source>
</evidence>
<dbReference type="EMBL" id="JAUSUB010000010">
    <property type="protein sequence ID" value="MDQ0270773.1"/>
    <property type="molecule type" value="Genomic_DNA"/>
</dbReference>
<dbReference type="Proteomes" id="UP001238088">
    <property type="component" value="Unassembled WGS sequence"/>
</dbReference>
<sequence length="111" mass="11988">MVAVLKRSYDPPSAGTVSVTIRYLTAGVGGRSHRRRKYRHLCRQGTAFGTVMARLAGSTGDRLSLAVRRATFVGYSIESLSNYGSSRQAGCCSGRGNQSGVRKYLRKQGGK</sequence>
<gene>
    <name evidence="2" type="ORF">J2S17_002658</name>
</gene>
<evidence type="ECO:0000313" key="3">
    <source>
        <dbReference type="Proteomes" id="UP001238088"/>
    </source>
</evidence>
<reference evidence="2 3" key="1">
    <citation type="submission" date="2023-07" db="EMBL/GenBank/DDBJ databases">
        <title>Genomic Encyclopedia of Type Strains, Phase IV (KMG-IV): sequencing the most valuable type-strain genomes for metagenomic binning, comparative biology and taxonomic classification.</title>
        <authorList>
            <person name="Goeker M."/>
        </authorList>
    </citation>
    <scope>NUCLEOTIDE SEQUENCE [LARGE SCALE GENOMIC DNA]</scope>
    <source>
        <strain evidence="2 3">DSM 23494</strain>
    </source>
</reference>
<comment type="caution">
    <text evidence="2">The sequence shown here is derived from an EMBL/GenBank/DDBJ whole genome shotgun (WGS) entry which is preliminary data.</text>
</comment>
<dbReference type="RefSeq" id="WP_307475470.1">
    <property type="nucleotide sequence ID" value="NZ_JAUSUB010000010.1"/>
</dbReference>
<keyword evidence="3" id="KW-1185">Reference proteome</keyword>
<organism evidence="2 3">
    <name type="scientific">Cytobacillus purgationiresistens</name>
    <dbReference type="NCBI Taxonomy" id="863449"/>
    <lineage>
        <taxon>Bacteria</taxon>
        <taxon>Bacillati</taxon>
        <taxon>Bacillota</taxon>
        <taxon>Bacilli</taxon>
        <taxon>Bacillales</taxon>
        <taxon>Bacillaceae</taxon>
        <taxon>Cytobacillus</taxon>
    </lineage>
</organism>